<evidence type="ECO:0000313" key="4">
    <source>
        <dbReference type="EMBL" id="CEP20927.1"/>
    </source>
</evidence>
<dbReference type="InterPro" id="IPR036291">
    <property type="entry name" value="NAD(P)-bd_dom_sf"/>
</dbReference>
<feature type="domain" description="Alcohol dehydrogenase-like C-terminal" evidence="2">
    <location>
        <begin position="185"/>
        <end position="302"/>
    </location>
</feature>
<evidence type="ECO:0000259" key="2">
    <source>
        <dbReference type="Pfam" id="PF00107"/>
    </source>
</evidence>
<name>A0A0H5C0E5_CYBJN</name>
<dbReference type="PANTHER" id="PTHR43205:SF19">
    <property type="entry name" value="ENOYL REDUCTASE (ER) DOMAIN-CONTAINING PROTEIN"/>
    <property type="match status" value="1"/>
</dbReference>
<gene>
    <name evidence="4" type="ORF">BN1211_0911</name>
</gene>
<dbReference type="Gene3D" id="3.40.50.720">
    <property type="entry name" value="NAD(P)-binding Rossmann-like Domain"/>
    <property type="match status" value="1"/>
</dbReference>
<dbReference type="EMBL" id="CDQK01000001">
    <property type="protein sequence ID" value="CEP20927.1"/>
    <property type="molecule type" value="Genomic_DNA"/>
</dbReference>
<dbReference type="AlphaFoldDB" id="A0A0H5C0E5"/>
<evidence type="ECO:0000313" key="5">
    <source>
        <dbReference type="Proteomes" id="UP000038830"/>
    </source>
</evidence>
<evidence type="ECO:0000256" key="1">
    <source>
        <dbReference type="ARBA" id="ARBA00023002"/>
    </source>
</evidence>
<dbReference type="Gene3D" id="3.90.180.10">
    <property type="entry name" value="Medium-chain alcohol dehydrogenases, catalytic domain"/>
    <property type="match status" value="1"/>
</dbReference>
<keyword evidence="1" id="KW-0560">Oxidoreductase</keyword>
<dbReference type="SUPFAM" id="SSF50129">
    <property type="entry name" value="GroES-like"/>
    <property type="match status" value="1"/>
</dbReference>
<dbReference type="Pfam" id="PF16884">
    <property type="entry name" value="ADH_N_2"/>
    <property type="match status" value="1"/>
</dbReference>
<dbReference type="Pfam" id="PF00107">
    <property type="entry name" value="ADH_zinc_N"/>
    <property type="match status" value="1"/>
</dbReference>
<reference evidence="5" key="1">
    <citation type="journal article" date="2015" name="J. Biotechnol.">
        <title>The structure of the Cyberlindnera jadinii genome and its relation to Candida utilis analyzed by the occurrence of single nucleotide polymorphisms.</title>
        <authorList>
            <person name="Rupp O."/>
            <person name="Brinkrolf K."/>
            <person name="Buerth C."/>
            <person name="Kunigo M."/>
            <person name="Schneider J."/>
            <person name="Jaenicke S."/>
            <person name="Goesmann A."/>
            <person name="Puehler A."/>
            <person name="Jaeger K.-E."/>
            <person name="Ernst J.F."/>
        </authorList>
    </citation>
    <scope>NUCLEOTIDE SEQUENCE [LARGE SCALE GENOMIC DNA]</scope>
    <source>
        <strain evidence="5">ATCC 18201 / CBS 1600 / BCRC 20928 / JCM 3617 / NBRC 0987 / NRRL Y-1542</strain>
    </source>
</reference>
<evidence type="ECO:0008006" key="6">
    <source>
        <dbReference type="Google" id="ProtNLM"/>
    </source>
</evidence>
<organism evidence="4 5">
    <name type="scientific">Cyberlindnera jadinii (strain ATCC 18201 / CBS 1600 / BCRC 20928 / JCM 3617 / NBRC 0987 / NRRL Y-1542)</name>
    <name type="common">Torula yeast</name>
    <name type="synonym">Candida utilis</name>
    <dbReference type="NCBI Taxonomy" id="983966"/>
    <lineage>
        <taxon>Eukaryota</taxon>
        <taxon>Fungi</taxon>
        <taxon>Dikarya</taxon>
        <taxon>Ascomycota</taxon>
        <taxon>Saccharomycotina</taxon>
        <taxon>Saccharomycetes</taxon>
        <taxon>Phaffomycetales</taxon>
        <taxon>Phaffomycetaceae</taxon>
        <taxon>Cyberlindnera</taxon>
    </lineage>
</organism>
<accession>A0A0H5C0E5</accession>
<proteinExistence type="predicted"/>
<protein>
    <recommendedName>
        <fullName evidence="6">Enoyl reductase (ER) domain-containing protein</fullName>
    </recommendedName>
</protein>
<dbReference type="InterPro" id="IPR011032">
    <property type="entry name" value="GroES-like_sf"/>
</dbReference>
<sequence length="365" mass="39742">MTKITAKQYVLQNYANFQGPVNLDYSSPDATFKLVTKEYDTDATLEAGKFLVETIYLSNDPAQKGWFTPYESYIPPVPLGTVAPARGIGRVIASNSEQFAVGDYINGPVGWATHNILEPTPLTIKLDVSKVPHLVKYISAFGTTTLTAYFTATKYSGVSPEDEGKVWLITGAAGAAGSSLLQIVANIYKPKKILAVAGGETKRKWVETLGPNIVGLDYKSETYKEDFTKALGDDRVNVFVDHVGGWILDHATGHMAVHGKIVQVGAISRYNGGDAADNVFNNYSQVITKRLTIQGMVLIDDLKEAPSAIGQLVNWFTSGKLNINNFQETIVDAQGDKFEKIPEIWTGLFSGSNKGKYITQVAAYP</sequence>
<evidence type="ECO:0000259" key="3">
    <source>
        <dbReference type="Pfam" id="PF16884"/>
    </source>
</evidence>
<dbReference type="InterPro" id="IPR045010">
    <property type="entry name" value="MDR_fam"/>
</dbReference>
<dbReference type="Proteomes" id="UP000038830">
    <property type="component" value="Unassembled WGS sequence"/>
</dbReference>
<dbReference type="InterPro" id="IPR041694">
    <property type="entry name" value="ADH_N_2"/>
</dbReference>
<dbReference type="InterPro" id="IPR013149">
    <property type="entry name" value="ADH-like_C"/>
</dbReference>
<dbReference type="GO" id="GO:0016628">
    <property type="term" value="F:oxidoreductase activity, acting on the CH-CH group of donors, NAD or NADP as acceptor"/>
    <property type="evidence" value="ECO:0007669"/>
    <property type="project" value="InterPro"/>
</dbReference>
<dbReference type="SUPFAM" id="SSF51735">
    <property type="entry name" value="NAD(P)-binding Rossmann-fold domains"/>
    <property type="match status" value="1"/>
</dbReference>
<dbReference type="PANTHER" id="PTHR43205">
    <property type="entry name" value="PROSTAGLANDIN REDUCTASE"/>
    <property type="match status" value="1"/>
</dbReference>
<feature type="domain" description="Oxidoreductase N-terminal" evidence="3">
    <location>
        <begin position="29"/>
        <end position="122"/>
    </location>
</feature>
<dbReference type="CDD" id="cd05288">
    <property type="entry name" value="PGDH"/>
    <property type="match status" value="1"/>
</dbReference>